<evidence type="ECO:0000313" key="3">
    <source>
        <dbReference type="EMBL" id="KAK2161654.1"/>
    </source>
</evidence>
<dbReference type="InterPro" id="IPR028077">
    <property type="entry name" value="UAE_UbL_dom"/>
</dbReference>
<feature type="domain" description="Ubiquitin/SUMO-activating enzyme ubiquitin-like" evidence="2">
    <location>
        <begin position="27"/>
        <end position="78"/>
    </location>
</feature>
<comment type="caution">
    <text evidence="3">The sequence shown here is derived from an EMBL/GenBank/DDBJ whole genome shotgun (WGS) entry which is preliminary data.</text>
</comment>
<feature type="compositionally biased region" description="Acidic residues" evidence="1">
    <location>
        <begin position="118"/>
        <end position="132"/>
    </location>
</feature>
<organism evidence="3 4">
    <name type="scientific">Paralvinella palmiformis</name>
    <dbReference type="NCBI Taxonomy" id="53620"/>
    <lineage>
        <taxon>Eukaryota</taxon>
        <taxon>Metazoa</taxon>
        <taxon>Spiralia</taxon>
        <taxon>Lophotrochozoa</taxon>
        <taxon>Annelida</taxon>
        <taxon>Polychaeta</taxon>
        <taxon>Sedentaria</taxon>
        <taxon>Canalipalpata</taxon>
        <taxon>Terebellida</taxon>
        <taxon>Terebelliformia</taxon>
        <taxon>Alvinellidae</taxon>
        <taxon>Paralvinella</taxon>
    </lineage>
</organism>
<proteinExistence type="predicted"/>
<feature type="compositionally biased region" description="Polar residues" evidence="1">
    <location>
        <begin position="99"/>
        <end position="117"/>
    </location>
</feature>
<keyword evidence="4" id="KW-1185">Reference proteome</keyword>
<dbReference type="Pfam" id="PF14732">
    <property type="entry name" value="UAE_UbL"/>
    <property type="match status" value="1"/>
</dbReference>
<feature type="region of interest" description="Disordered" evidence="1">
    <location>
        <begin position="99"/>
        <end position="157"/>
    </location>
</feature>
<evidence type="ECO:0000259" key="2">
    <source>
        <dbReference type="Pfam" id="PF14732"/>
    </source>
</evidence>
<dbReference type="EMBL" id="JAODUP010000112">
    <property type="protein sequence ID" value="KAK2161654.1"/>
    <property type="molecule type" value="Genomic_DNA"/>
</dbReference>
<protein>
    <recommendedName>
        <fullName evidence="2">Ubiquitin/SUMO-activating enzyme ubiquitin-like domain-containing protein</fullName>
    </recommendedName>
</protein>
<evidence type="ECO:0000313" key="4">
    <source>
        <dbReference type="Proteomes" id="UP001208570"/>
    </source>
</evidence>
<reference evidence="3" key="1">
    <citation type="journal article" date="2023" name="Mol. Biol. Evol.">
        <title>Third-Generation Sequencing Reveals the Adaptive Role of the Epigenome in Three Deep-Sea Polychaetes.</title>
        <authorList>
            <person name="Perez M."/>
            <person name="Aroh O."/>
            <person name="Sun Y."/>
            <person name="Lan Y."/>
            <person name="Juniper S.K."/>
            <person name="Young C.R."/>
            <person name="Angers B."/>
            <person name="Qian P.Y."/>
        </authorList>
    </citation>
    <scope>NUCLEOTIDE SEQUENCE</scope>
    <source>
        <strain evidence="3">P08H-3</strain>
    </source>
</reference>
<accession>A0AAD9JZ01</accession>
<dbReference type="Gene3D" id="3.10.290.20">
    <property type="entry name" value="Ubiquitin-like 2 activating enzyme e1b. Chain: B, domain 3"/>
    <property type="match status" value="1"/>
</dbReference>
<name>A0AAD9JZ01_9ANNE</name>
<dbReference type="Proteomes" id="UP001208570">
    <property type="component" value="Unassembled WGS sequence"/>
</dbReference>
<evidence type="ECO:0000256" key="1">
    <source>
        <dbReference type="SAM" id="MobiDB-lite"/>
    </source>
</evidence>
<dbReference type="AlphaFoldDB" id="A0AAD9JZ01"/>
<sequence>MFDIFMILLHLICHEDKSQLLSNCIIPGTILISSEEGETEENCDKPLSVFGIGSGSVLKCDDFVQVYTININVLHMETLPDDKEFEVIGDVAELQTQAEMATAQAKASDNDGNGYNNESDDDIVMMEEDEVEMSLKRKADSDNEISSPKRAKKSHIVDSIDGDDDVVVL</sequence>
<gene>
    <name evidence="3" type="ORF">LSH36_112g03067</name>
</gene>